<accession>A0ABP5FG15</accession>
<keyword evidence="2" id="KW-0732">Signal</keyword>
<evidence type="ECO:0000313" key="3">
    <source>
        <dbReference type="EMBL" id="GAA2023745.1"/>
    </source>
</evidence>
<dbReference type="Gene3D" id="3.40.50.12090">
    <property type="match status" value="1"/>
</dbReference>
<dbReference type="RefSeq" id="WP_344665402.1">
    <property type="nucleotide sequence ID" value="NZ_BAAAQN010000009.1"/>
</dbReference>
<feature type="region of interest" description="Disordered" evidence="1">
    <location>
        <begin position="29"/>
        <end position="49"/>
    </location>
</feature>
<dbReference type="PANTHER" id="PTHR30032:SF8">
    <property type="entry name" value="GERMINATION-SPECIFIC N-ACETYLMURAMOYL-L-ALANINE AMIDASE"/>
    <property type="match status" value="1"/>
</dbReference>
<evidence type="ECO:0000313" key="4">
    <source>
        <dbReference type="Proteomes" id="UP001500751"/>
    </source>
</evidence>
<feature type="chain" id="PRO_5047516567" description="Cell wall-binding repeat-containing protein" evidence="2">
    <location>
        <begin position="28"/>
        <end position="403"/>
    </location>
</feature>
<dbReference type="PANTHER" id="PTHR30032">
    <property type="entry name" value="N-ACETYLMURAMOYL-L-ALANINE AMIDASE-RELATED"/>
    <property type="match status" value="1"/>
</dbReference>
<dbReference type="Proteomes" id="UP001500751">
    <property type="component" value="Unassembled WGS sequence"/>
</dbReference>
<keyword evidence="4" id="KW-1185">Reference proteome</keyword>
<name>A0ABP5FG15_9ACTN</name>
<evidence type="ECO:0000256" key="1">
    <source>
        <dbReference type="SAM" id="MobiDB-lite"/>
    </source>
</evidence>
<gene>
    <name evidence="3" type="ORF">GCM10009839_21780</name>
</gene>
<reference evidence="4" key="1">
    <citation type="journal article" date="2019" name="Int. J. Syst. Evol. Microbiol.">
        <title>The Global Catalogue of Microorganisms (GCM) 10K type strain sequencing project: providing services to taxonomists for standard genome sequencing and annotation.</title>
        <authorList>
            <consortium name="The Broad Institute Genomics Platform"/>
            <consortium name="The Broad Institute Genome Sequencing Center for Infectious Disease"/>
            <person name="Wu L."/>
            <person name="Ma J."/>
        </authorList>
    </citation>
    <scope>NUCLEOTIDE SEQUENCE [LARGE SCALE GENOMIC DNA]</scope>
    <source>
        <strain evidence="4">JCM 16014</strain>
    </source>
</reference>
<protein>
    <recommendedName>
        <fullName evidence="5">Cell wall-binding repeat-containing protein</fullName>
    </recommendedName>
</protein>
<comment type="caution">
    <text evidence="3">The sequence shown here is derived from an EMBL/GenBank/DDBJ whole genome shotgun (WGS) entry which is preliminary data.</text>
</comment>
<dbReference type="InterPro" id="IPR007253">
    <property type="entry name" value="Cell_wall-bd_2"/>
</dbReference>
<evidence type="ECO:0008006" key="5">
    <source>
        <dbReference type="Google" id="ProtNLM"/>
    </source>
</evidence>
<evidence type="ECO:0000256" key="2">
    <source>
        <dbReference type="SAM" id="SignalP"/>
    </source>
</evidence>
<dbReference type="InterPro" id="IPR051922">
    <property type="entry name" value="Bact_Sporulation_Assoc"/>
</dbReference>
<feature type="signal peptide" evidence="2">
    <location>
        <begin position="1"/>
        <end position="27"/>
    </location>
</feature>
<proteinExistence type="predicted"/>
<dbReference type="Pfam" id="PF04122">
    <property type="entry name" value="CW_binding_2"/>
    <property type="match status" value="3"/>
</dbReference>
<sequence>MRLLHWRSGVLVGALLASVSAALPAAATPTPTAASTATPTSASPTAYSSTAPSFVNRLGGDDRYQTSAVISQARWQTAGGPDLPDKPVAESVVLARGDAFADALAGVPLAAYKKGPLLLTEPGSLTPVTKTEIERLLGPRSGKTIYVLGGPAAVAPSVTDALTADGYQVQRFAGADRYGTALDIAIRGLGRPKYIVIATGLDYADALAAGPLAVTMGDRGIPSVVTGAPPAAILLSSGNTFSDAGTRAYLEQNSQYYQHQPAPCTLWAVGGPAADALSWLWKQREWGNKVGCAPQLAGKDRYGTALAVATVTWHGGPIGVASGEAFADALTGGAYAASTGSAVLLTEPAYLPKVVVDKLNEWRVDWSRKDNPIGAITAFTVFGGTSAVSPFVADQLATYGSNG</sequence>
<dbReference type="EMBL" id="BAAAQN010000009">
    <property type="protein sequence ID" value="GAA2023745.1"/>
    <property type="molecule type" value="Genomic_DNA"/>
</dbReference>
<organism evidence="3 4">
    <name type="scientific">Catenulispora yoronensis</name>
    <dbReference type="NCBI Taxonomy" id="450799"/>
    <lineage>
        <taxon>Bacteria</taxon>
        <taxon>Bacillati</taxon>
        <taxon>Actinomycetota</taxon>
        <taxon>Actinomycetes</taxon>
        <taxon>Catenulisporales</taxon>
        <taxon>Catenulisporaceae</taxon>
        <taxon>Catenulispora</taxon>
    </lineage>
</organism>